<gene>
    <name evidence="17" type="ORF">CHU95_05785</name>
</gene>
<protein>
    <submittedName>
        <fullName evidence="17">TonB-dependent receptor</fullName>
    </submittedName>
</protein>
<dbReference type="GO" id="GO:0015344">
    <property type="term" value="F:siderophore uptake transmembrane transporter activity"/>
    <property type="evidence" value="ECO:0007669"/>
    <property type="project" value="TreeGrafter"/>
</dbReference>
<dbReference type="OrthoDB" id="593427at2"/>
<keyword evidence="5 12" id="KW-0812">Transmembrane</keyword>
<name>A0A255Z3I8_9PROT</name>
<feature type="domain" description="TonB-dependent receptor-like beta-barrel" evidence="15">
    <location>
        <begin position="254"/>
        <end position="711"/>
    </location>
</feature>
<keyword evidence="7" id="KW-0408">Iron</keyword>
<proteinExistence type="inferred from homology"/>
<keyword evidence="6 14" id="KW-0732">Signal</keyword>
<evidence type="ECO:0000256" key="11">
    <source>
        <dbReference type="ARBA" id="ARBA00023237"/>
    </source>
</evidence>
<dbReference type="InterPro" id="IPR000531">
    <property type="entry name" value="Beta-barrel_TonB"/>
</dbReference>
<dbReference type="InterPro" id="IPR037066">
    <property type="entry name" value="Plug_dom_sf"/>
</dbReference>
<evidence type="ECO:0000259" key="16">
    <source>
        <dbReference type="Pfam" id="PF07715"/>
    </source>
</evidence>
<evidence type="ECO:0000256" key="9">
    <source>
        <dbReference type="ARBA" id="ARBA00023077"/>
    </source>
</evidence>
<comment type="subcellular location">
    <subcellularLocation>
        <location evidence="1 12">Cell outer membrane</location>
        <topology evidence="1 12">Multi-pass membrane protein</topology>
    </subcellularLocation>
</comment>
<keyword evidence="2 12" id="KW-0813">Transport</keyword>
<dbReference type="SUPFAM" id="SSF56935">
    <property type="entry name" value="Porins"/>
    <property type="match status" value="1"/>
</dbReference>
<evidence type="ECO:0000256" key="10">
    <source>
        <dbReference type="ARBA" id="ARBA00023136"/>
    </source>
</evidence>
<evidence type="ECO:0000256" key="5">
    <source>
        <dbReference type="ARBA" id="ARBA00022692"/>
    </source>
</evidence>
<feature type="signal peptide" evidence="14">
    <location>
        <begin position="1"/>
        <end position="26"/>
    </location>
</feature>
<keyword evidence="4" id="KW-0410">Iron transport</keyword>
<dbReference type="GO" id="GO:0009279">
    <property type="term" value="C:cell outer membrane"/>
    <property type="evidence" value="ECO:0007669"/>
    <property type="project" value="UniProtKB-SubCell"/>
</dbReference>
<dbReference type="PROSITE" id="PS52016">
    <property type="entry name" value="TONB_DEPENDENT_REC_3"/>
    <property type="match status" value="1"/>
</dbReference>
<evidence type="ECO:0000259" key="15">
    <source>
        <dbReference type="Pfam" id="PF00593"/>
    </source>
</evidence>
<dbReference type="InterPro" id="IPR039426">
    <property type="entry name" value="TonB-dep_rcpt-like"/>
</dbReference>
<evidence type="ECO:0000256" key="13">
    <source>
        <dbReference type="RuleBase" id="RU003357"/>
    </source>
</evidence>
<keyword evidence="8" id="KW-0406">Ion transport</keyword>
<dbReference type="EMBL" id="NOXU01000024">
    <property type="protein sequence ID" value="OYQ36009.1"/>
    <property type="molecule type" value="Genomic_DNA"/>
</dbReference>
<evidence type="ECO:0000256" key="1">
    <source>
        <dbReference type="ARBA" id="ARBA00004571"/>
    </source>
</evidence>
<evidence type="ECO:0000256" key="4">
    <source>
        <dbReference type="ARBA" id="ARBA00022496"/>
    </source>
</evidence>
<keyword evidence="3 12" id="KW-1134">Transmembrane beta strand</keyword>
<evidence type="ECO:0000256" key="6">
    <source>
        <dbReference type="ARBA" id="ARBA00022729"/>
    </source>
</evidence>
<evidence type="ECO:0000256" key="12">
    <source>
        <dbReference type="PROSITE-ProRule" id="PRU01360"/>
    </source>
</evidence>
<feature type="chain" id="PRO_5012377856" evidence="14">
    <location>
        <begin position="27"/>
        <end position="753"/>
    </location>
</feature>
<keyword evidence="18" id="KW-1185">Reference proteome</keyword>
<comment type="similarity">
    <text evidence="12 13">Belongs to the TonB-dependent receptor family.</text>
</comment>
<comment type="caution">
    <text evidence="17">The sequence shown here is derived from an EMBL/GenBank/DDBJ whole genome shotgun (WGS) entry which is preliminary data.</text>
</comment>
<keyword evidence="9 13" id="KW-0798">TonB box</keyword>
<keyword evidence="10 12" id="KW-0472">Membrane</keyword>
<reference evidence="17 18" key="1">
    <citation type="submission" date="2017-07" db="EMBL/GenBank/DDBJ databases">
        <title>Niveispirillum cyanobacteriorum sp. nov., isolated from cyanobacterial aggregates in a eutrophic lake.</title>
        <authorList>
            <person name="Cai H."/>
        </authorList>
    </citation>
    <scope>NUCLEOTIDE SEQUENCE [LARGE SCALE GENOMIC DNA]</scope>
    <source>
        <strain evidence="18">TH1-14</strain>
    </source>
</reference>
<evidence type="ECO:0000256" key="3">
    <source>
        <dbReference type="ARBA" id="ARBA00022452"/>
    </source>
</evidence>
<accession>A0A255Z3I8</accession>
<dbReference type="Pfam" id="PF07715">
    <property type="entry name" value="Plug"/>
    <property type="match status" value="1"/>
</dbReference>
<dbReference type="Pfam" id="PF00593">
    <property type="entry name" value="TonB_dep_Rec_b-barrel"/>
    <property type="match status" value="1"/>
</dbReference>
<dbReference type="PANTHER" id="PTHR32552">
    <property type="entry name" value="FERRICHROME IRON RECEPTOR-RELATED"/>
    <property type="match status" value="1"/>
</dbReference>
<dbReference type="InterPro" id="IPR036942">
    <property type="entry name" value="Beta-barrel_TonB_sf"/>
</dbReference>
<sequence length="753" mass="81401">MPIMNSRHLITGTALATLFAVSPTLAQTTQVAAAAPMLEEIIVYGRGEARQVQGVTQAVIALEAPGTSPLKAIENLPGVSFQSADPFGAYEWSTRISIRGFNQNQLGFTLDGVPLGDMSYGNHNGLHISRAISSENIDQVTVAQGAGSLATASTSNLGGTVQFTSRRPAKEAGAYIAGTAGSEKTGRGFVRLDTGELSTGTSAYISYTRQNADKWKGDGVQRQDQMNFKVVQTVGEGEISAWVNWSDRAENDYQDLSKEMIGRLGYDWDNFAKDWATALRVADIYNRLVTGPFPGKITSVDDAYYDAAGLREDTIAAVNFTYPLTDALKLDVTGYGHKNDGQGLWFTPYVVTPGGAPMSIRTTEYGIERFGGVGQLTAEIGDHTVSGGFWVEQNDFSHARRFYSLNRASPGRSSTQFQRGPFFTQWQYDFDTETRQFNLSDTWKLTDALTLTAGFKSVKVENTAKTLIGPVKNGTIKAEDNFLPQAGFVYELTDEHQIFGSYAENIRTFESSNTAGPFSTTQDGFNAIRNSLEPESSRTIELGWRFNVGMVQGVVAAYDVQFDDRLLALTLGPGIVGNPAALQNVGGVSTRGIEAGATVVVTDAVSIVASYTYNDSTYDDNVRGANGAVTAATDGKTVVNAPKNLLRGELKYDDGNLYASASAAYTGKRYYTYLNDASVEGYTLAEISVGYRFEGNAWLEGTELQANVTNLFDKEHVSTIGSNGFTNSDPTGTSQTLLAGAPRQFFVSLKKQF</sequence>
<dbReference type="AlphaFoldDB" id="A0A255Z3I8"/>
<dbReference type="InterPro" id="IPR012910">
    <property type="entry name" value="Plug_dom"/>
</dbReference>
<keyword evidence="11 12" id="KW-0998">Cell outer membrane</keyword>
<evidence type="ECO:0000256" key="2">
    <source>
        <dbReference type="ARBA" id="ARBA00022448"/>
    </source>
</evidence>
<evidence type="ECO:0000256" key="14">
    <source>
        <dbReference type="SAM" id="SignalP"/>
    </source>
</evidence>
<evidence type="ECO:0000313" key="17">
    <source>
        <dbReference type="EMBL" id="OYQ36009.1"/>
    </source>
</evidence>
<dbReference type="Gene3D" id="2.40.170.20">
    <property type="entry name" value="TonB-dependent receptor, beta-barrel domain"/>
    <property type="match status" value="1"/>
</dbReference>
<dbReference type="Gene3D" id="2.170.130.10">
    <property type="entry name" value="TonB-dependent receptor, plug domain"/>
    <property type="match status" value="1"/>
</dbReference>
<feature type="domain" description="TonB-dependent receptor plug" evidence="16">
    <location>
        <begin position="50"/>
        <end position="159"/>
    </location>
</feature>
<evidence type="ECO:0000256" key="7">
    <source>
        <dbReference type="ARBA" id="ARBA00023004"/>
    </source>
</evidence>
<keyword evidence="17" id="KW-0675">Receptor</keyword>
<organism evidence="17 18">
    <name type="scientific">Niveispirillum lacus</name>
    <dbReference type="NCBI Taxonomy" id="1981099"/>
    <lineage>
        <taxon>Bacteria</taxon>
        <taxon>Pseudomonadati</taxon>
        <taxon>Pseudomonadota</taxon>
        <taxon>Alphaproteobacteria</taxon>
        <taxon>Rhodospirillales</taxon>
        <taxon>Azospirillaceae</taxon>
        <taxon>Niveispirillum</taxon>
    </lineage>
</organism>
<dbReference type="PANTHER" id="PTHR32552:SF89">
    <property type="entry name" value="CATECHOLATE SIDEROPHORE RECEPTOR FIU"/>
    <property type="match status" value="1"/>
</dbReference>
<evidence type="ECO:0000256" key="8">
    <source>
        <dbReference type="ARBA" id="ARBA00023065"/>
    </source>
</evidence>
<evidence type="ECO:0000313" key="18">
    <source>
        <dbReference type="Proteomes" id="UP000216998"/>
    </source>
</evidence>
<dbReference type="Proteomes" id="UP000216998">
    <property type="component" value="Unassembled WGS sequence"/>
</dbReference>